<name>A0A1F7F4C7_UNCRA</name>
<evidence type="ECO:0000259" key="1">
    <source>
        <dbReference type="Pfam" id="PF04316"/>
    </source>
</evidence>
<comment type="caution">
    <text evidence="2">The sequence shown here is derived from an EMBL/GenBank/DDBJ whole genome shotgun (WGS) entry which is preliminary data.</text>
</comment>
<protein>
    <recommendedName>
        <fullName evidence="1">Anti-sigma-28 factor FlgM C-terminal domain-containing protein</fullName>
    </recommendedName>
</protein>
<dbReference type="SUPFAM" id="SSF101498">
    <property type="entry name" value="Anti-sigma factor FlgM"/>
    <property type="match status" value="1"/>
</dbReference>
<dbReference type="InterPro" id="IPR035890">
    <property type="entry name" value="Anti-sigma-28_factor_FlgM_sf"/>
</dbReference>
<feature type="domain" description="Anti-sigma-28 factor FlgM C-terminal" evidence="1">
    <location>
        <begin position="35"/>
        <end position="93"/>
    </location>
</feature>
<reference evidence="2 3" key="1">
    <citation type="journal article" date="2016" name="Nat. Commun.">
        <title>Thousands of microbial genomes shed light on interconnected biogeochemical processes in an aquifer system.</title>
        <authorList>
            <person name="Anantharaman K."/>
            <person name="Brown C.T."/>
            <person name="Hug L.A."/>
            <person name="Sharon I."/>
            <person name="Castelle C.J."/>
            <person name="Probst A.J."/>
            <person name="Thomas B.C."/>
            <person name="Singh A."/>
            <person name="Wilkins M.J."/>
            <person name="Karaoz U."/>
            <person name="Brodie E.L."/>
            <person name="Williams K.H."/>
            <person name="Hubbard S.S."/>
            <person name="Banfield J.F."/>
        </authorList>
    </citation>
    <scope>NUCLEOTIDE SEQUENCE [LARGE SCALE GENOMIC DNA]</scope>
</reference>
<sequence>MELTIVQRISQYVAEKRTGIQGIRKEEIVQKNYRDSVTISQEGSDVKKVIDAIEQNAAKDIERQAKVQAIKEAVESGAYKMSAKMMDSIAERIAEALV</sequence>
<organism evidence="2 3">
    <name type="scientific">Candidatus Raymondbacteria bacterium RIFOXYD12_FULL_49_13</name>
    <dbReference type="NCBI Taxonomy" id="1817890"/>
    <lineage>
        <taxon>Bacteria</taxon>
        <taxon>Raymondiibacteriota</taxon>
    </lineage>
</organism>
<gene>
    <name evidence="2" type="ORF">A2519_14825</name>
</gene>
<dbReference type="InterPro" id="IPR031316">
    <property type="entry name" value="FlgM_C"/>
</dbReference>
<proteinExistence type="predicted"/>
<evidence type="ECO:0000313" key="3">
    <source>
        <dbReference type="Proteomes" id="UP000179243"/>
    </source>
</evidence>
<evidence type="ECO:0000313" key="2">
    <source>
        <dbReference type="EMBL" id="OGK01387.1"/>
    </source>
</evidence>
<dbReference type="AlphaFoldDB" id="A0A1F7F4C7"/>
<dbReference type="Proteomes" id="UP000179243">
    <property type="component" value="Unassembled WGS sequence"/>
</dbReference>
<dbReference type="Pfam" id="PF04316">
    <property type="entry name" value="FlgM"/>
    <property type="match status" value="1"/>
</dbReference>
<dbReference type="EMBL" id="MFYX01000126">
    <property type="protein sequence ID" value="OGK01387.1"/>
    <property type="molecule type" value="Genomic_DNA"/>
</dbReference>
<accession>A0A1F7F4C7</accession>